<reference evidence="7" key="1">
    <citation type="submission" date="2021-11" db="EMBL/GenBank/DDBJ databases">
        <authorList>
            <person name="Herlambang A."/>
            <person name="Guo Y."/>
            <person name="Takashima Y."/>
            <person name="Nishizawa T."/>
        </authorList>
    </citation>
    <scope>NUCLEOTIDE SEQUENCE</scope>
    <source>
        <strain evidence="7">E1425</strain>
    </source>
</reference>
<dbReference type="SMART" id="SM00220">
    <property type="entry name" value="S_TKc"/>
    <property type="match status" value="1"/>
</dbReference>
<dbReference type="PROSITE" id="PS50011">
    <property type="entry name" value="PROTEIN_KINASE_DOM"/>
    <property type="match status" value="1"/>
</dbReference>
<dbReference type="Pfam" id="PF00069">
    <property type="entry name" value="Pkinase"/>
    <property type="match status" value="1"/>
</dbReference>
<dbReference type="InterPro" id="IPR011009">
    <property type="entry name" value="Kinase-like_dom_sf"/>
</dbReference>
<dbReference type="OrthoDB" id="5979581at2759"/>
<comment type="caution">
    <text evidence="7">The sequence shown here is derived from an EMBL/GenBank/DDBJ whole genome shotgun (WGS) entry which is preliminary data.</text>
</comment>
<sequence length="908" mass="100426">MGSSSTVIGGEYLVLGKIGEGSFGEVFRATHQATGVDYAIKREPINVEHPQLGHEAKMYERLAGGAGIPRMHWYGREGSYNALVIDLLGPNLKQVRRENEKFPLSFVIELGVQIITQLEFIHKQGIVYRDVKPENFLLDDSIVFPEAPAGKTLTPPIFPDHIMSFFNDTRRRQHSIESTHSTLSNLSSSPTSPILLGYGKPKLFIVDFGLATFYRDPSGKHMHGRGTVRHKVGTARYASLNIHNGREHSRRDDIESVGYMLLEFLIGTLPWSGIAARNSKQGWAKMKEIKEEIELDELCEGLPRGFMTFIGYARGLVFDEEPDYDYLRKILTSSAGRGAEAQTVRFYREPAGGVSRSLENCFSGLHIQQQHPAAPAQEIPIKKSDPFKTKERVKDNPLENWRKRPQYVPAEKAEFQDYNPESLWTTTPPDVQTSGEFSIVACNGDIQEDLKDQIDWEIVPENGGEVDPSHNWGEVDKQDITEWGHDDGADAGTVQSGFGSYPPFNVGSFPGDSAAELIPHKDARPGPDGLGLQFARQSQHAPQDARLYSNEPPFGLLPPSARVAAFTAQEPSAASTVNVAASQPSYTRNRQYSREYSGRLGIDTSLAAPVHPLARDSAATKTDYPGHHSLSPKSLSSSFSSINVRSGQEVEPGIEHSQRGYPVEASSPVKVGGAQQHHPSYHGSQDRAHGRSHRPDNGWEGDRLNRDGSQDEHPSHYGGGHRSGSENWQYHRQHPQPQHPFDNRRDRWRPAGGGRPGPAHGSIDGSVDSHEWNHGRRSRQVSAPGSRFQGAPSHPSPNPNSNNAPPLPLSGSQRPQWGIPPFGSGGGHHPPSQQQQSYPPKYHRAAEYDQSHSQGGGGYGYNSYNGGYRDQRRRSSRSRKCSNTSLQETFKSNNMNLVKNGGSRVRPK</sequence>
<evidence type="ECO:0000256" key="3">
    <source>
        <dbReference type="ARBA" id="ARBA00022840"/>
    </source>
</evidence>
<dbReference type="Gene3D" id="3.30.200.20">
    <property type="entry name" value="Phosphorylase Kinase, domain 1"/>
    <property type="match status" value="1"/>
</dbReference>
<feature type="binding site" evidence="4">
    <location>
        <position position="41"/>
    </location>
    <ligand>
        <name>ATP</name>
        <dbReference type="ChEBI" id="CHEBI:30616"/>
    </ligand>
</feature>
<feature type="domain" description="Protein kinase" evidence="6">
    <location>
        <begin position="12"/>
        <end position="352"/>
    </location>
</feature>
<feature type="compositionally biased region" description="Basic and acidic residues" evidence="5">
    <location>
        <begin position="684"/>
        <end position="715"/>
    </location>
</feature>
<dbReference type="Proteomes" id="UP000827284">
    <property type="component" value="Unassembled WGS sequence"/>
</dbReference>
<dbReference type="EC" id="2.7.11.1" evidence="1"/>
<dbReference type="SUPFAM" id="SSF56112">
    <property type="entry name" value="Protein kinase-like (PK-like)"/>
    <property type="match status" value="1"/>
</dbReference>
<feature type="compositionally biased region" description="Polar residues" evidence="5">
    <location>
        <begin position="881"/>
        <end position="897"/>
    </location>
</feature>
<evidence type="ECO:0000256" key="5">
    <source>
        <dbReference type="SAM" id="MobiDB-lite"/>
    </source>
</evidence>
<dbReference type="GO" id="GO:0005524">
    <property type="term" value="F:ATP binding"/>
    <property type="evidence" value="ECO:0007669"/>
    <property type="project" value="UniProtKB-UniRule"/>
</dbReference>
<evidence type="ECO:0000256" key="4">
    <source>
        <dbReference type="PROSITE-ProRule" id="PRU10141"/>
    </source>
</evidence>
<dbReference type="PANTHER" id="PTHR11909">
    <property type="entry name" value="CASEIN KINASE-RELATED"/>
    <property type="match status" value="1"/>
</dbReference>
<dbReference type="GO" id="GO:0004674">
    <property type="term" value="F:protein serine/threonine kinase activity"/>
    <property type="evidence" value="ECO:0007669"/>
    <property type="project" value="UniProtKB-EC"/>
</dbReference>
<gene>
    <name evidence="7" type="ORF">EMPS_03205</name>
</gene>
<evidence type="ECO:0000313" key="8">
    <source>
        <dbReference type="Proteomes" id="UP000827284"/>
    </source>
</evidence>
<feature type="compositionally biased region" description="Low complexity" evidence="5">
    <location>
        <begin position="629"/>
        <end position="641"/>
    </location>
</feature>
<feature type="compositionally biased region" description="Low complexity" evidence="5">
    <location>
        <begin position="829"/>
        <end position="840"/>
    </location>
</feature>
<dbReference type="EMBL" id="BQFW01000004">
    <property type="protein sequence ID" value="GJJ70855.1"/>
    <property type="molecule type" value="Genomic_DNA"/>
</dbReference>
<proteinExistence type="predicted"/>
<evidence type="ECO:0000256" key="2">
    <source>
        <dbReference type="ARBA" id="ARBA00022741"/>
    </source>
</evidence>
<dbReference type="PROSITE" id="PS00108">
    <property type="entry name" value="PROTEIN_KINASE_ST"/>
    <property type="match status" value="1"/>
</dbReference>
<evidence type="ECO:0000259" key="6">
    <source>
        <dbReference type="PROSITE" id="PS50011"/>
    </source>
</evidence>
<dbReference type="InterPro" id="IPR050235">
    <property type="entry name" value="CK1_Ser-Thr_kinase"/>
</dbReference>
<protein>
    <recommendedName>
        <fullName evidence="1">non-specific serine/threonine protein kinase</fullName>
        <ecNumber evidence="1">2.7.11.1</ecNumber>
    </recommendedName>
</protein>
<evidence type="ECO:0000313" key="7">
    <source>
        <dbReference type="EMBL" id="GJJ70855.1"/>
    </source>
</evidence>
<dbReference type="InterPro" id="IPR008271">
    <property type="entry name" value="Ser/Thr_kinase_AS"/>
</dbReference>
<dbReference type="CDD" id="cd14016">
    <property type="entry name" value="STKc_CK1"/>
    <property type="match status" value="1"/>
</dbReference>
<dbReference type="InterPro" id="IPR000719">
    <property type="entry name" value="Prot_kinase_dom"/>
</dbReference>
<dbReference type="Gene3D" id="1.10.510.10">
    <property type="entry name" value="Transferase(Phosphotransferase) domain 1"/>
    <property type="match status" value="2"/>
</dbReference>
<feature type="region of interest" description="Disordered" evidence="5">
    <location>
        <begin position="617"/>
        <end position="908"/>
    </location>
</feature>
<accession>A0A9P3LUN6</accession>
<name>A0A9P3LUN6_9FUNG</name>
<evidence type="ECO:0000256" key="1">
    <source>
        <dbReference type="ARBA" id="ARBA00012513"/>
    </source>
</evidence>
<dbReference type="PROSITE" id="PS00107">
    <property type="entry name" value="PROTEIN_KINASE_ATP"/>
    <property type="match status" value="1"/>
</dbReference>
<dbReference type="AlphaFoldDB" id="A0A9P3LUN6"/>
<reference evidence="7" key="2">
    <citation type="journal article" date="2022" name="Microbiol. Resour. Announc.">
        <title>Whole-Genome Sequence of Entomortierella parvispora E1425, a Mucoromycotan Fungus Associated with Burkholderiaceae-Related Endosymbiotic Bacteria.</title>
        <authorList>
            <person name="Herlambang A."/>
            <person name="Guo Y."/>
            <person name="Takashima Y."/>
            <person name="Narisawa K."/>
            <person name="Ohta H."/>
            <person name="Nishizawa T."/>
        </authorList>
    </citation>
    <scope>NUCLEOTIDE SEQUENCE</scope>
    <source>
        <strain evidence="7">E1425</strain>
    </source>
</reference>
<keyword evidence="8" id="KW-1185">Reference proteome</keyword>
<feature type="compositionally biased region" description="Basic residues" evidence="5">
    <location>
        <begin position="871"/>
        <end position="880"/>
    </location>
</feature>
<organism evidence="7 8">
    <name type="scientific">Entomortierella parvispora</name>
    <dbReference type="NCBI Taxonomy" id="205924"/>
    <lineage>
        <taxon>Eukaryota</taxon>
        <taxon>Fungi</taxon>
        <taxon>Fungi incertae sedis</taxon>
        <taxon>Mucoromycota</taxon>
        <taxon>Mortierellomycotina</taxon>
        <taxon>Mortierellomycetes</taxon>
        <taxon>Mortierellales</taxon>
        <taxon>Mortierellaceae</taxon>
        <taxon>Entomortierella</taxon>
    </lineage>
</organism>
<dbReference type="InterPro" id="IPR017441">
    <property type="entry name" value="Protein_kinase_ATP_BS"/>
</dbReference>
<keyword evidence="3 4" id="KW-0067">ATP-binding</keyword>
<keyword evidence="2 4" id="KW-0547">Nucleotide-binding</keyword>